<feature type="compositionally biased region" description="Low complexity" evidence="1">
    <location>
        <begin position="652"/>
        <end position="678"/>
    </location>
</feature>
<dbReference type="Proteomes" id="UP001583186">
    <property type="component" value="Unassembled WGS sequence"/>
</dbReference>
<name>A0ABR3YWB9_9PEZI</name>
<feature type="compositionally biased region" description="Low complexity" evidence="1">
    <location>
        <begin position="329"/>
        <end position="340"/>
    </location>
</feature>
<feature type="compositionally biased region" description="Acidic residues" evidence="1">
    <location>
        <begin position="569"/>
        <end position="579"/>
    </location>
</feature>
<feature type="region of interest" description="Disordered" evidence="1">
    <location>
        <begin position="640"/>
        <end position="681"/>
    </location>
</feature>
<feature type="compositionally biased region" description="Basic residues" evidence="1">
    <location>
        <begin position="271"/>
        <end position="282"/>
    </location>
</feature>
<evidence type="ECO:0000313" key="3">
    <source>
        <dbReference type="Proteomes" id="UP001583186"/>
    </source>
</evidence>
<gene>
    <name evidence="2" type="ORF">Sste5346_006960</name>
</gene>
<evidence type="ECO:0000256" key="1">
    <source>
        <dbReference type="SAM" id="MobiDB-lite"/>
    </source>
</evidence>
<feature type="compositionally biased region" description="Basic and acidic residues" evidence="1">
    <location>
        <begin position="124"/>
        <end position="144"/>
    </location>
</feature>
<protein>
    <submittedName>
        <fullName evidence="2">Uncharacterized protein</fullName>
    </submittedName>
</protein>
<keyword evidence="3" id="KW-1185">Reference proteome</keyword>
<feature type="compositionally biased region" description="Polar residues" evidence="1">
    <location>
        <begin position="111"/>
        <end position="123"/>
    </location>
</feature>
<reference evidence="2 3" key="1">
    <citation type="journal article" date="2024" name="IMA Fungus">
        <title>IMA Genome - F19 : A genome assembly and annotation guide to empower mycologists, including annotated draft genome sequences of Ceratocystis pirilliformis, Diaporthe australafricana, Fusarium ophioides, Paecilomyces lecythidis, and Sporothrix stenoceras.</title>
        <authorList>
            <person name="Aylward J."/>
            <person name="Wilson A.M."/>
            <person name="Visagie C.M."/>
            <person name="Spraker J."/>
            <person name="Barnes I."/>
            <person name="Buitendag C."/>
            <person name="Ceriani C."/>
            <person name="Del Mar Angel L."/>
            <person name="du Plessis D."/>
            <person name="Fuchs T."/>
            <person name="Gasser K."/>
            <person name="Kramer D."/>
            <person name="Li W."/>
            <person name="Munsamy K."/>
            <person name="Piso A."/>
            <person name="Price J.L."/>
            <person name="Sonnekus B."/>
            <person name="Thomas C."/>
            <person name="van der Nest A."/>
            <person name="van Dijk A."/>
            <person name="van Heerden A."/>
            <person name="van Vuuren N."/>
            <person name="Yilmaz N."/>
            <person name="Duong T.A."/>
            <person name="van der Merwe N.A."/>
            <person name="Wingfield M.J."/>
            <person name="Wingfield B.D."/>
        </authorList>
    </citation>
    <scope>NUCLEOTIDE SEQUENCE [LARGE SCALE GENOMIC DNA]</scope>
    <source>
        <strain evidence="2 3">CMW 5346</strain>
    </source>
</reference>
<feature type="region of interest" description="Disordered" evidence="1">
    <location>
        <begin position="569"/>
        <end position="599"/>
    </location>
</feature>
<feature type="compositionally biased region" description="Low complexity" evidence="1">
    <location>
        <begin position="145"/>
        <end position="155"/>
    </location>
</feature>
<dbReference type="EMBL" id="JAWCUI010000043">
    <property type="protein sequence ID" value="KAL1892673.1"/>
    <property type="molecule type" value="Genomic_DNA"/>
</dbReference>
<comment type="caution">
    <text evidence="2">The sequence shown here is derived from an EMBL/GenBank/DDBJ whole genome shotgun (WGS) entry which is preliminary data.</text>
</comment>
<feature type="region of interest" description="Disordered" evidence="1">
    <location>
        <begin position="79"/>
        <end position="165"/>
    </location>
</feature>
<evidence type="ECO:0000313" key="2">
    <source>
        <dbReference type="EMBL" id="KAL1892673.1"/>
    </source>
</evidence>
<proteinExistence type="predicted"/>
<sequence>MGLPLYIAPVESDLRNKYSAARNSPTHGPNRIRRTRRSTEALVESRRRAILTATANNLPHLDNFREQQRQLDEVQEFIERQHQRQHGSAPEWQRTRPPRVRESLAAPAANPTMQDLNENATSRSSRERIYEHYLGRATRDREQARASASARSPSANPTNPGPGARQEEYRRWFHEHISSHREPPSALLSEGVSSLMTAAITDDMEDSTDRYNRELMAALGSRLARTVGSGIAHRLTDLTSISQPVDDLHQQQGPRASVDTEDPEGQARAMNRARRALRRASSLRRVTNASASASSRRPTVGWSDSNDRAASRSRESSQSRIFGDASQIPNGGTSTPGTNGRATPDAAASRRHAWGVGYLDLNGNRRLPLTDELRREEIGAIGMWDEDGNQLEDGYGVPVDPVDGLGDRRRSPSPEVNSWDTILTTLTADPQLPSVGSSFASSTSALAAATAQGQSAWATSSQPTVTQTPVVSALPAVPSPVTRGQEDDDNNNNNISGSTTGSTPAPILVEMSRSPSWLAEDHRALTDSAPSGTTSAGTSQRIRSPFTVVSADADTADESAVMFNGLEDEVGDNCEDSEMNDGVRRDGEEEGAYDEEEELEAEEARAYLMGLSDEMPARRPGQTSNSMERMFHFENRERPVRTGFGGARPESNSTSANTGANNGNNAGNNSNNNNNNNTEETLDLLGIGGMQHIVRSLARREDIPDEWWAEAGLSRTLPREA</sequence>
<organism evidence="2 3">
    <name type="scientific">Sporothrix stenoceras</name>
    <dbReference type="NCBI Taxonomy" id="5173"/>
    <lineage>
        <taxon>Eukaryota</taxon>
        <taxon>Fungi</taxon>
        <taxon>Dikarya</taxon>
        <taxon>Ascomycota</taxon>
        <taxon>Pezizomycotina</taxon>
        <taxon>Sordariomycetes</taxon>
        <taxon>Sordariomycetidae</taxon>
        <taxon>Ophiostomatales</taxon>
        <taxon>Ophiostomataceae</taxon>
        <taxon>Sporothrix</taxon>
    </lineage>
</organism>
<feature type="compositionally biased region" description="Polar residues" evidence="1">
    <location>
        <begin position="287"/>
        <end position="297"/>
    </location>
</feature>
<accession>A0ABR3YWB9</accession>
<feature type="compositionally biased region" description="Acidic residues" evidence="1">
    <location>
        <begin position="588"/>
        <end position="599"/>
    </location>
</feature>
<feature type="region of interest" description="Disordered" evidence="1">
    <location>
        <begin position="242"/>
        <end position="346"/>
    </location>
</feature>
<feature type="compositionally biased region" description="Basic and acidic residues" evidence="1">
    <location>
        <begin position="305"/>
        <end position="317"/>
    </location>
</feature>
<feature type="region of interest" description="Disordered" evidence="1">
    <location>
        <begin position="475"/>
        <end position="507"/>
    </location>
</feature>